<dbReference type="CDD" id="cd01948">
    <property type="entry name" value="EAL"/>
    <property type="match status" value="1"/>
</dbReference>
<protein>
    <recommendedName>
        <fullName evidence="2">cyclic-guanylate-specific phosphodiesterase</fullName>
        <ecNumber evidence="2">3.1.4.52</ecNumber>
    </recommendedName>
</protein>
<dbReference type="SUPFAM" id="SSF55073">
    <property type="entry name" value="Nucleotide cyclase"/>
    <property type="match status" value="1"/>
</dbReference>
<dbReference type="PROSITE" id="PS50887">
    <property type="entry name" value="GGDEF"/>
    <property type="match status" value="1"/>
</dbReference>
<feature type="domain" description="PAC" evidence="8">
    <location>
        <begin position="242"/>
        <end position="306"/>
    </location>
</feature>
<organism evidence="11 12">
    <name type="scientific">Candidatus Thiodiazotropha taylori</name>
    <dbReference type="NCBI Taxonomy" id="2792791"/>
    <lineage>
        <taxon>Bacteria</taxon>
        <taxon>Pseudomonadati</taxon>
        <taxon>Pseudomonadota</taxon>
        <taxon>Gammaproteobacteria</taxon>
        <taxon>Chromatiales</taxon>
        <taxon>Sedimenticolaceae</taxon>
        <taxon>Candidatus Thiodiazotropha</taxon>
    </lineage>
</organism>
<evidence type="ECO:0000259" key="9">
    <source>
        <dbReference type="PROSITE" id="PS50883"/>
    </source>
</evidence>
<evidence type="ECO:0000313" key="12">
    <source>
        <dbReference type="Proteomes" id="UP000770889"/>
    </source>
</evidence>
<dbReference type="Proteomes" id="UP000770889">
    <property type="component" value="Unassembled WGS sequence"/>
</dbReference>
<dbReference type="CDD" id="cd00130">
    <property type="entry name" value="PAS"/>
    <property type="match status" value="1"/>
</dbReference>
<dbReference type="Gene3D" id="3.30.70.270">
    <property type="match status" value="1"/>
</dbReference>
<name>A0A944M7U9_9GAMM</name>
<evidence type="ECO:0000259" key="7">
    <source>
        <dbReference type="PROSITE" id="PS50112"/>
    </source>
</evidence>
<dbReference type="InterPro" id="IPR029787">
    <property type="entry name" value="Nucleotide_cyclase"/>
</dbReference>
<dbReference type="InterPro" id="IPR000014">
    <property type="entry name" value="PAS"/>
</dbReference>
<evidence type="ECO:0000259" key="8">
    <source>
        <dbReference type="PROSITE" id="PS50113"/>
    </source>
</evidence>
<evidence type="ECO:0000259" key="6">
    <source>
        <dbReference type="PROSITE" id="PS50110"/>
    </source>
</evidence>
<reference evidence="11 12" key="1">
    <citation type="submission" date="2021-05" db="EMBL/GenBank/DDBJ databases">
        <title>Genetic and Functional Diversity in Clade A Lucinid endosymbionts from the Bahamas.</title>
        <authorList>
            <person name="Giani N.M."/>
            <person name="Engel A.S."/>
            <person name="Campbell B.J."/>
        </authorList>
    </citation>
    <scope>NUCLEOTIDE SEQUENCE [LARGE SCALE GENOMIC DNA]</scope>
    <source>
        <strain evidence="11">LUC16012Gg_MoonRockCtena</strain>
    </source>
</reference>
<evidence type="ECO:0000256" key="4">
    <source>
        <dbReference type="ARBA" id="ARBA00051114"/>
    </source>
</evidence>
<dbReference type="Pfam" id="PF00072">
    <property type="entry name" value="Response_reg"/>
    <property type="match status" value="1"/>
</dbReference>
<dbReference type="InterPro" id="IPR000160">
    <property type="entry name" value="GGDEF_dom"/>
</dbReference>
<dbReference type="InterPro" id="IPR052155">
    <property type="entry name" value="Biofilm_reg_signaling"/>
</dbReference>
<dbReference type="SMART" id="SM00091">
    <property type="entry name" value="PAS"/>
    <property type="match status" value="1"/>
</dbReference>
<dbReference type="GO" id="GO:0071732">
    <property type="term" value="P:cellular response to nitric oxide"/>
    <property type="evidence" value="ECO:0007669"/>
    <property type="project" value="UniProtKB-ARBA"/>
</dbReference>
<dbReference type="InterPro" id="IPR035965">
    <property type="entry name" value="PAS-like_dom_sf"/>
</dbReference>
<dbReference type="SUPFAM" id="SSF55785">
    <property type="entry name" value="PYP-like sensor domain (PAS domain)"/>
    <property type="match status" value="1"/>
</dbReference>
<dbReference type="InterPro" id="IPR001789">
    <property type="entry name" value="Sig_transdc_resp-reg_receiver"/>
</dbReference>
<feature type="modified residue" description="4-aspartylphosphate" evidence="5">
    <location>
        <position position="84"/>
    </location>
</feature>
<dbReference type="SMART" id="SM00052">
    <property type="entry name" value="EAL"/>
    <property type="match status" value="1"/>
</dbReference>
<feature type="domain" description="Response regulatory" evidence="6">
    <location>
        <begin position="35"/>
        <end position="149"/>
    </location>
</feature>
<dbReference type="SMART" id="SM00267">
    <property type="entry name" value="GGDEF"/>
    <property type="match status" value="1"/>
</dbReference>
<dbReference type="Gene3D" id="3.20.20.450">
    <property type="entry name" value="EAL domain"/>
    <property type="match status" value="1"/>
</dbReference>
<keyword evidence="5" id="KW-0597">Phosphoprotein</keyword>
<evidence type="ECO:0000259" key="10">
    <source>
        <dbReference type="PROSITE" id="PS50887"/>
    </source>
</evidence>
<dbReference type="PROSITE" id="PS50110">
    <property type="entry name" value="RESPONSE_REGULATORY"/>
    <property type="match status" value="1"/>
</dbReference>
<dbReference type="SUPFAM" id="SSF141868">
    <property type="entry name" value="EAL domain-like"/>
    <property type="match status" value="1"/>
</dbReference>
<dbReference type="AlphaFoldDB" id="A0A944M7U9"/>
<keyword evidence="3" id="KW-0973">c-di-GMP</keyword>
<dbReference type="Pfam" id="PF00990">
    <property type="entry name" value="GGDEF"/>
    <property type="match status" value="1"/>
</dbReference>
<dbReference type="PROSITE" id="PS50113">
    <property type="entry name" value="PAC"/>
    <property type="match status" value="1"/>
</dbReference>
<evidence type="ECO:0000256" key="2">
    <source>
        <dbReference type="ARBA" id="ARBA00012282"/>
    </source>
</evidence>
<feature type="domain" description="EAL" evidence="9">
    <location>
        <begin position="480"/>
        <end position="733"/>
    </location>
</feature>
<evidence type="ECO:0000313" key="11">
    <source>
        <dbReference type="EMBL" id="MBT2988783.1"/>
    </source>
</evidence>
<dbReference type="InterPro" id="IPR043128">
    <property type="entry name" value="Rev_trsase/Diguanyl_cyclase"/>
</dbReference>
<dbReference type="Gene3D" id="3.40.50.2300">
    <property type="match status" value="1"/>
</dbReference>
<accession>A0A944M7U9</accession>
<proteinExistence type="predicted"/>
<dbReference type="CDD" id="cd01949">
    <property type="entry name" value="GGDEF"/>
    <property type="match status" value="1"/>
</dbReference>
<dbReference type="NCBIfam" id="TIGR00254">
    <property type="entry name" value="GGDEF"/>
    <property type="match status" value="1"/>
</dbReference>
<dbReference type="EMBL" id="JAHHGM010000005">
    <property type="protein sequence ID" value="MBT2988783.1"/>
    <property type="molecule type" value="Genomic_DNA"/>
</dbReference>
<dbReference type="PROSITE" id="PS50112">
    <property type="entry name" value="PAS"/>
    <property type="match status" value="1"/>
</dbReference>
<comment type="caution">
    <text evidence="11">The sequence shown here is derived from an EMBL/GenBank/DDBJ whole genome shotgun (WGS) entry which is preliminary data.</text>
</comment>
<dbReference type="GO" id="GO:0071111">
    <property type="term" value="F:cyclic-guanylate-specific phosphodiesterase activity"/>
    <property type="evidence" value="ECO:0007669"/>
    <property type="project" value="UniProtKB-EC"/>
</dbReference>
<dbReference type="InterPro" id="IPR035919">
    <property type="entry name" value="EAL_sf"/>
</dbReference>
<evidence type="ECO:0000256" key="5">
    <source>
        <dbReference type="PROSITE-ProRule" id="PRU00169"/>
    </source>
</evidence>
<dbReference type="PANTHER" id="PTHR44757:SF2">
    <property type="entry name" value="BIOFILM ARCHITECTURE MAINTENANCE PROTEIN MBAA"/>
    <property type="match status" value="1"/>
</dbReference>
<dbReference type="FunFam" id="3.20.20.450:FF:000001">
    <property type="entry name" value="Cyclic di-GMP phosphodiesterase yahA"/>
    <property type="match status" value="1"/>
</dbReference>
<feature type="domain" description="GGDEF" evidence="10">
    <location>
        <begin position="338"/>
        <end position="471"/>
    </location>
</feature>
<dbReference type="InterPro" id="IPR013767">
    <property type="entry name" value="PAS_fold"/>
</dbReference>
<gene>
    <name evidence="11" type="ORF">KME65_07430</name>
</gene>
<evidence type="ECO:0000256" key="3">
    <source>
        <dbReference type="ARBA" id="ARBA00022636"/>
    </source>
</evidence>
<dbReference type="NCBIfam" id="TIGR00229">
    <property type="entry name" value="sensory_box"/>
    <property type="match status" value="1"/>
</dbReference>
<feature type="domain" description="PAS" evidence="7">
    <location>
        <begin position="168"/>
        <end position="238"/>
    </location>
</feature>
<dbReference type="InterPro" id="IPR000700">
    <property type="entry name" value="PAS-assoc_C"/>
</dbReference>
<dbReference type="EC" id="3.1.4.52" evidence="2"/>
<dbReference type="SUPFAM" id="SSF52172">
    <property type="entry name" value="CheY-like"/>
    <property type="match status" value="1"/>
</dbReference>
<dbReference type="SMART" id="SM00448">
    <property type="entry name" value="REC"/>
    <property type="match status" value="1"/>
</dbReference>
<dbReference type="Gene3D" id="3.30.450.20">
    <property type="entry name" value="PAS domain"/>
    <property type="match status" value="1"/>
</dbReference>
<dbReference type="Pfam" id="PF00563">
    <property type="entry name" value="EAL"/>
    <property type="match status" value="1"/>
</dbReference>
<dbReference type="Pfam" id="PF00989">
    <property type="entry name" value="PAS"/>
    <property type="match status" value="1"/>
</dbReference>
<dbReference type="GO" id="GO:0000160">
    <property type="term" value="P:phosphorelay signal transduction system"/>
    <property type="evidence" value="ECO:0007669"/>
    <property type="project" value="InterPro"/>
</dbReference>
<sequence>MHPYYPAPWRGIEGNFETLPKAFDSKHQKPNNSARILIADDEPRARASLKEILRFTGYETTLAENGSEAIELLNSRNFDLILLDLNMPDLHGHKVMEHIDNFSLNCDIIVISGETTFDHATMALRNGAQDFLRKPYSPDELLRSVSNALERRQLKAENHSIQLRLEESESLHKFIVNNSPDMIYLLDQEGRFAFINERVKSLLGYSQGEVIGEHFSKFIHTDDMERAQFTFNERRAGERATRSTELKLCSKRNGGTRFFESRAVPIELSSIGIYTTNGDKTKSFIGTYGVARDITERKQAEELIKYQLYHDLLTNLPNRSLFRDRLNMAMAQSKRSGKKLAVMYLDMDRFKIINDSLGHFVGDELLKLVGQRLRSELREADTLARVGGDEFNLLVPEINDIQDARNLAEKILRLTCEPFIIKNEEIFISFSIGISIYPSDGDTKDMLIKNADIAMYKVKNAGKNGYAFYSEKMKTHFSQSLDIENGLRKAISTNELCLYYQPQFDINSGSIKGVEALVRWQHPEKGTIQPSEFISVAEESGLIIPLGEWVLRKACMDIKRWMKEESITLSLSVNISMQQLEMDQFVSKALKIIKRHELPKDSLELEITEHAIMQDMDKAIDALTRFSHKGIRIAIDDFGTGYSSLGYLQHLPINTLKIDRSFVQSIKTSEDNSIIDAIITMAKGLGLNLIAEGVENQTQIEHLSKAGCGLAQGFFFSHPVPENELLEFIKDLRNVDNNEKPESSIAGDSDSPSI</sequence>
<dbReference type="InterPro" id="IPR011006">
    <property type="entry name" value="CheY-like_superfamily"/>
</dbReference>
<comment type="catalytic activity">
    <reaction evidence="4">
        <text>3',3'-c-di-GMP + H2O = 5'-phosphoguanylyl(3'-&gt;5')guanosine + H(+)</text>
        <dbReference type="Rhea" id="RHEA:24902"/>
        <dbReference type="ChEBI" id="CHEBI:15377"/>
        <dbReference type="ChEBI" id="CHEBI:15378"/>
        <dbReference type="ChEBI" id="CHEBI:58754"/>
        <dbReference type="ChEBI" id="CHEBI:58805"/>
        <dbReference type="EC" id="3.1.4.52"/>
    </reaction>
    <physiologicalReaction direction="left-to-right" evidence="4">
        <dbReference type="Rhea" id="RHEA:24903"/>
    </physiologicalReaction>
</comment>
<comment type="cofactor">
    <cofactor evidence="1">
        <name>Mg(2+)</name>
        <dbReference type="ChEBI" id="CHEBI:18420"/>
    </cofactor>
</comment>
<evidence type="ECO:0000256" key="1">
    <source>
        <dbReference type="ARBA" id="ARBA00001946"/>
    </source>
</evidence>
<dbReference type="PROSITE" id="PS50883">
    <property type="entry name" value="EAL"/>
    <property type="match status" value="1"/>
</dbReference>
<dbReference type="FunFam" id="3.30.70.270:FF:000001">
    <property type="entry name" value="Diguanylate cyclase domain protein"/>
    <property type="match status" value="1"/>
</dbReference>
<dbReference type="InterPro" id="IPR001633">
    <property type="entry name" value="EAL_dom"/>
</dbReference>
<dbReference type="GO" id="GO:0006355">
    <property type="term" value="P:regulation of DNA-templated transcription"/>
    <property type="evidence" value="ECO:0007669"/>
    <property type="project" value="InterPro"/>
</dbReference>
<dbReference type="PANTHER" id="PTHR44757">
    <property type="entry name" value="DIGUANYLATE CYCLASE DGCP"/>
    <property type="match status" value="1"/>
</dbReference>